<proteinExistence type="predicted"/>
<dbReference type="AlphaFoldDB" id="A0A1M7U9N6"/>
<protein>
    <submittedName>
        <fullName evidence="3">Xaa-Pro aminopeptidase</fullName>
    </submittedName>
</protein>
<feature type="domain" description="Creatinase N-terminal" evidence="2">
    <location>
        <begin position="28"/>
        <end position="183"/>
    </location>
</feature>
<gene>
    <name evidence="3" type="ORF">SAMN02745215_03245</name>
</gene>
<feature type="domain" description="Peptidase M24" evidence="1">
    <location>
        <begin position="193"/>
        <end position="390"/>
    </location>
</feature>
<dbReference type="PANTHER" id="PTHR46112">
    <property type="entry name" value="AMINOPEPTIDASE"/>
    <property type="match status" value="1"/>
</dbReference>
<evidence type="ECO:0000259" key="2">
    <source>
        <dbReference type="Pfam" id="PF01321"/>
    </source>
</evidence>
<evidence type="ECO:0000313" key="4">
    <source>
        <dbReference type="Proteomes" id="UP000184010"/>
    </source>
</evidence>
<dbReference type="CDD" id="cd01066">
    <property type="entry name" value="APP_MetAP"/>
    <property type="match status" value="1"/>
</dbReference>
<reference evidence="4" key="1">
    <citation type="submission" date="2016-12" db="EMBL/GenBank/DDBJ databases">
        <authorList>
            <person name="Varghese N."/>
            <person name="Submissions S."/>
        </authorList>
    </citation>
    <scope>NUCLEOTIDE SEQUENCE [LARGE SCALE GENOMIC DNA]</scope>
    <source>
        <strain evidence="4">DSM 11544</strain>
    </source>
</reference>
<dbReference type="Gene3D" id="3.40.350.10">
    <property type="entry name" value="Creatinase/prolidase N-terminal domain"/>
    <property type="match status" value="1"/>
</dbReference>
<keyword evidence="3" id="KW-0031">Aminopeptidase</keyword>
<accession>A0A1M7U9N6</accession>
<dbReference type="SUPFAM" id="SSF55920">
    <property type="entry name" value="Creatinase/aminopeptidase"/>
    <property type="match status" value="1"/>
</dbReference>
<organism evidence="3 4">
    <name type="scientific">Desulfitobacterium chlororespirans DSM 11544</name>
    <dbReference type="NCBI Taxonomy" id="1121395"/>
    <lineage>
        <taxon>Bacteria</taxon>
        <taxon>Bacillati</taxon>
        <taxon>Bacillota</taxon>
        <taxon>Clostridia</taxon>
        <taxon>Eubacteriales</taxon>
        <taxon>Desulfitobacteriaceae</taxon>
        <taxon>Desulfitobacterium</taxon>
    </lineage>
</organism>
<dbReference type="Proteomes" id="UP000184010">
    <property type="component" value="Unassembled WGS sequence"/>
</dbReference>
<dbReference type="Pfam" id="PF01321">
    <property type="entry name" value="Creatinase_N"/>
    <property type="match status" value="1"/>
</dbReference>
<dbReference type="Gene3D" id="3.90.230.10">
    <property type="entry name" value="Creatinase/methionine aminopeptidase superfamily"/>
    <property type="match status" value="1"/>
</dbReference>
<dbReference type="PANTHER" id="PTHR46112:SF2">
    <property type="entry name" value="XAA-PRO AMINOPEPTIDASE P-RELATED"/>
    <property type="match status" value="1"/>
</dbReference>
<keyword evidence="3" id="KW-0645">Protease</keyword>
<dbReference type="InterPro" id="IPR050659">
    <property type="entry name" value="Peptidase_M24B"/>
</dbReference>
<name>A0A1M7U9N6_9FIRM</name>
<dbReference type="InterPro" id="IPR000994">
    <property type="entry name" value="Pept_M24"/>
</dbReference>
<dbReference type="Pfam" id="PF00557">
    <property type="entry name" value="Peptidase_M24"/>
    <property type="match status" value="1"/>
</dbReference>
<keyword evidence="3" id="KW-0378">Hydrolase</keyword>
<dbReference type="GO" id="GO:0004177">
    <property type="term" value="F:aminopeptidase activity"/>
    <property type="evidence" value="ECO:0007669"/>
    <property type="project" value="UniProtKB-KW"/>
</dbReference>
<dbReference type="RefSeq" id="WP_072773575.1">
    <property type="nucleotide sequence ID" value="NZ_FRDN01000010.1"/>
</dbReference>
<keyword evidence="4" id="KW-1185">Reference proteome</keyword>
<dbReference type="EMBL" id="FRDN01000010">
    <property type="protein sequence ID" value="SHN79654.1"/>
    <property type="molecule type" value="Genomic_DNA"/>
</dbReference>
<dbReference type="InterPro" id="IPR036005">
    <property type="entry name" value="Creatinase/aminopeptidase-like"/>
</dbReference>
<dbReference type="InterPro" id="IPR000587">
    <property type="entry name" value="Creatinase_N"/>
</dbReference>
<dbReference type="InterPro" id="IPR029149">
    <property type="entry name" value="Creatin/AminoP/Spt16_N"/>
</dbReference>
<evidence type="ECO:0000313" key="3">
    <source>
        <dbReference type="EMBL" id="SHN79654.1"/>
    </source>
</evidence>
<sequence length="417" mass="47326">MIKMSQEDRQLMEELIIWSCSDQELERRWDATVKAMEEKGVDYLVIAQRSDYLGQYVKWFTDMPTWDEYGATVIFSKDKEMITIYTAGGFDEEQRPWRPANSFPESYCCRGVARRWSRGYFPSLNYTAAYDAEIVVHELKNRGKIKVGIVGTAFMTVQCYEHIKANLINAEFVDFTDDIDALKAVKSPEELDMIRAVVKLQDEVLFGLRDFIKPGIREIDIYAEMRYQSHKRGAENGIFLVGSNSYNKPAPFYNEHFHSNRVIQKGDTVTVLNEANCANGMYGHVSAVYSLGEPSPALIENMKISNEAHQFIRERLVNGADCNIIFDEYNAFLKSLGKPLETRLLGHGQGYCLVERPAMLPGRGETIKLAAGMNFSYHPTIATPQAFGITCANYFIREEGPAELVNTFPTGEIQIIG</sequence>
<dbReference type="SUPFAM" id="SSF53092">
    <property type="entry name" value="Creatinase/prolidase N-terminal domain"/>
    <property type="match status" value="1"/>
</dbReference>
<dbReference type="STRING" id="1121395.SAMN02745215_03245"/>
<evidence type="ECO:0000259" key="1">
    <source>
        <dbReference type="Pfam" id="PF00557"/>
    </source>
</evidence>